<dbReference type="STRING" id="926569.ANT_01980"/>
<reference evidence="1 2" key="1">
    <citation type="submission" date="2010-12" db="EMBL/GenBank/DDBJ databases">
        <title>Whole genome sequence of Anaerolinea thermophila UNI-1.</title>
        <authorList>
            <person name="Narita-Yamada S."/>
            <person name="Kishi E."/>
            <person name="Watanabe Y."/>
            <person name="Takasaki K."/>
            <person name="Ankai A."/>
            <person name="Oguchi A."/>
            <person name="Fukui S."/>
            <person name="Takahashi M."/>
            <person name="Yashiro I."/>
            <person name="Hosoyama A."/>
            <person name="Sekiguchi Y."/>
            <person name="Hanada S."/>
            <person name="Fujita N."/>
        </authorList>
    </citation>
    <scope>NUCLEOTIDE SEQUENCE [LARGE SCALE GENOMIC DNA]</scope>
    <source>
        <strain evidence="2">DSM 14523 / JCM 11388 / NBRC 100420 / UNI-1</strain>
    </source>
</reference>
<gene>
    <name evidence="1" type="ordered locus">ANT_01980</name>
</gene>
<evidence type="ECO:0000313" key="2">
    <source>
        <dbReference type="Proteomes" id="UP000008922"/>
    </source>
</evidence>
<dbReference type="HOGENOM" id="CLU_2448205_0_0_0"/>
<dbReference type="Proteomes" id="UP000008922">
    <property type="component" value="Chromosome"/>
</dbReference>
<accession>E8MZ89</accession>
<keyword evidence="2" id="KW-1185">Reference proteome</keyword>
<sequence>MEGFLIILALALGIYFVCKVDQDRDSQQKANRFFMEEEEEKQRREEIIRSGIAYNAWNHMRNHDGNPYNDSVGSAFTPGTDAWKANRRF</sequence>
<organism evidence="1 2">
    <name type="scientific">Anaerolinea thermophila (strain DSM 14523 / JCM 11388 / NBRC 100420 / UNI-1)</name>
    <dbReference type="NCBI Taxonomy" id="926569"/>
    <lineage>
        <taxon>Bacteria</taxon>
        <taxon>Bacillati</taxon>
        <taxon>Chloroflexota</taxon>
        <taxon>Anaerolineae</taxon>
        <taxon>Anaerolineales</taxon>
        <taxon>Anaerolineaceae</taxon>
        <taxon>Anaerolinea</taxon>
    </lineage>
</organism>
<dbReference type="RefSeq" id="WP_013558630.1">
    <property type="nucleotide sequence ID" value="NC_014960.1"/>
</dbReference>
<protein>
    <submittedName>
        <fullName evidence="1">Uncharacterized protein</fullName>
    </submittedName>
</protein>
<dbReference type="InParanoid" id="E8MZ89"/>
<name>E8MZ89_ANATU</name>
<dbReference type="KEGG" id="atm:ANT_01980"/>
<dbReference type="EMBL" id="AP012029">
    <property type="protein sequence ID" value="BAJ62232.1"/>
    <property type="molecule type" value="Genomic_DNA"/>
</dbReference>
<dbReference type="AlphaFoldDB" id="E8MZ89"/>
<proteinExistence type="predicted"/>
<evidence type="ECO:0000313" key="1">
    <source>
        <dbReference type="EMBL" id="BAJ62232.1"/>
    </source>
</evidence>